<keyword evidence="3" id="KW-1185">Reference proteome</keyword>
<dbReference type="Pfam" id="PF04397">
    <property type="entry name" value="LytTR"/>
    <property type="match status" value="1"/>
</dbReference>
<evidence type="ECO:0000313" key="3">
    <source>
        <dbReference type="Proteomes" id="UP000664628"/>
    </source>
</evidence>
<evidence type="ECO:0000259" key="1">
    <source>
        <dbReference type="PROSITE" id="PS50930"/>
    </source>
</evidence>
<organism evidence="2 3">
    <name type="scientific">Fibrella forsythiae</name>
    <dbReference type="NCBI Taxonomy" id="2817061"/>
    <lineage>
        <taxon>Bacteria</taxon>
        <taxon>Pseudomonadati</taxon>
        <taxon>Bacteroidota</taxon>
        <taxon>Cytophagia</taxon>
        <taxon>Cytophagales</taxon>
        <taxon>Spirosomataceae</taxon>
        <taxon>Fibrella</taxon>
    </lineage>
</organism>
<dbReference type="RefSeq" id="WP_207333239.1">
    <property type="nucleotide sequence ID" value="NZ_JAFMYW010000030.1"/>
</dbReference>
<reference evidence="2 3" key="1">
    <citation type="submission" date="2021-03" db="EMBL/GenBank/DDBJ databases">
        <title>Fibrella sp. HMF5405 genome sequencing and assembly.</title>
        <authorList>
            <person name="Kang H."/>
            <person name="Kim H."/>
            <person name="Bae S."/>
            <person name="Joh K."/>
        </authorList>
    </citation>
    <scope>NUCLEOTIDE SEQUENCE [LARGE SCALE GENOMIC DNA]</scope>
    <source>
        <strain evidence="2 3">HMF5405</strain>
    </source>
</reference>
<sequence length="92" mass="10513">MSSKTLKRLEPLLVGPAFCRIHKSSLINLAYLTQINFGNTPHLVLIGTELIAIARRRLPATRRRIKQHRQLNPCRAVCLQARLKANSLVLYR</sequence>
<dbReference type="PROSITE" id="PS50930">
    <property type="entry name" value="HTH_LYTTR"/>
    <property type="match status" value="1"/>
</dbReference>
<proteinExistence type="predicted"/>
<dbReference type="Gene3D" id="2.40.50.1020">
    <property type="entry name" value="LytTr DNA-binding domain"/>
    <property type="match status" value="1"/>
</dbReference>
<evidence type="ECO:0000313" key="2">
    <source>
        <dbReference type="EMBL" id="MBO0953284.1"/>
    </source>
</evidence>
<dbReference type="InterPro" id="IPR007492">
    <property type="entry name" value="LytTR_DNA-bd_dom"/>
</dbReference>
<gene>
    <name evidence="2" type="ORF">J2I46_32240</name>
</gene>
<name>A0ABS3JTE3_9BACT</name>
<feature type="domain" description="HTH LytTR-type" evidence="1">
    <location>
        <begin position="1"/>
        <end position="67"/>
    </location>
</feature>
<comment type="caution">
    <text evidence="2">The sequence shown here is derived from an EMBL/GenBank/DDBJ whole genome shotgun (WGS) entry which is preliminary data.</text>
</comment>
<accession>A0ABS3JTE3</accession>
<dbReference type="EMBL" id="JAFMYW010000030">
    <property type="protein sequence ID" value="MBO0953284.1"/>
    <property type="molecule type" value="Genomic_DNA"/>
</dbReference>
<protein>
    <submittedName>
        <fullName evidence="2">LytTR family transcriptional regulator</fullName>
    </submittedName>
</protein>
<dbReference type="Proteomes" id="UP000664628">
    <property type="component" value="Unassembled WGS sequence"/>
</dbReference>